<evidence type="ECO:0000256" key="4">
    <source>
        <dbReference type="ARBA" id="ARBA00022636"/>
    </source>
</evidence>
<sequence length="524" mass="57780">MTSEPGIPTIPSWRKIGSLDRHQLLGAMMLVAVIAIAILMGYRITVDRAQAQQSVVAQEIDDSIDRIVEDARRGERKLANLLGRPCDEIKIQLALEDVFVPYRRSAMMVKDGEVYCSTVLGSLSIPLASYLTPTKDSQQIVFLAGTILIPNVPVMVVYTPVDQGRGILYLVEGAYITDVLARAKVSGANGASVSDGAGGTLRSDGRFVRTDIRASGMNEISVKIEGDINRLRTQLITTEMIALFIGLSVDAALLFGYIAGFTPRQRLERQVRQGLRRNEFYVDYQAIVDLQTGQWIGAEALLRWRHPRLGLVMPGTFIGEIETTSVIAPLTEFVLDTALAELEACAFPGGFRVSVNLAPKHIEMHCFPDDLGSTLRRHATNFQVVLEITERGLLKRLADSHKNLMSLKAHGVQYAVDDFGTDNGNLALLQSFPFDCIKIDKQFTDGAANRDRQLMEGIAYLANKLGLIVIAEGVEEVAQSNALKEVGIRFAQGFLFQRPANILEFERMYRAAHAQMQTRAPAET</sequence>
<evidence type="ECO:0000256" key="6">
    <source>
        <dbReference type="ARBA" id="ARBA00022801"/>
    </source>
</evidence>
<evidence type="ECO:0000259" key="11">
    <source>
        <dbReference type="PROSITE" id="PS50883"/>
    </source>
</evidence>
<dbReference type="CDD" id="cd01948">
    <property type="entry name" value="EAL"/>
    <property type="match status" value="1"/>
</dbReference>
<dbReference type="RefSeq" id="WP_060324775.1">
    <property type="nucleotide sequence ID" value="NZ_LPIV01000036.1"/>
</dbReference>
<comment type="caution">
    <text evidence="12">The sequence shown here is derived from an EMBL/GenBank/DDBJ whole genome shotgun (WGS) entry which is preliminary data.</text>
</comment>
<keyword evidence="7 10" id="KW-1133">Transmembrane helix</keyword>
<dbReference type="PANTHER" id="PTHR33121">
    <property type="entry name" value="CYCLIC DI-GMP PHOSPHODIESTERASE PDEF"/>
    <property type="match status" value="1"/>
</dbReference>
<evidence type="ECO:0000256" key="10">
    <source>
        <dbReference type="SAM" id="Phobius"/>
    </source>
</evidence>
<dbReference type="OrthoDB" id="9813903at2"/>
<organism evidence="12 13">
    <name type="scientific">Burkholderia ubonensis</name>
    <dbReference type="NCBI Taxonomy" id="101571"/>
    <lineage>
        <taxon>Bacteria</taxon>
        <taxon>Pseudomonadati</taxon>
        <taxon>Pseudomonadota</taxon>
        <taxon>Betaproteobacteria</taxon>
        <taxon>Burkholderiales</taxon>
        <taxon>Burkholderiaceae</taxon>
        <taxon>Burkholderia</taxon>
        <taxon>Burkholderia cepacia complex</taxon>
    </lineage>
</organism>
<dbReference type="EC" id="3.1.4.52" evidence="2"/>
<evidence type="ECO:0000256" key="8">
    <source>
        <dbReference type="ARBA" id="ARBA00023136"/>
    </source>
</evidence>
<proteinExistence type="predicted"/>
<keyword evidence="5 10" id="KW-0812">Transmembrane</keyword>
<feature type="transmembrane region" description="Helical" evidence="10">
    <location>
        <begin position="114"/>
        <end position="133"/>
    </location>
</feature>
<dbReference type="InterPro" id="IPR001633">
    <property type="entry name" value="EAL_dom"/>
</dbReference>
<evidence type="ECO:0000256" key="9">
    <source>
        <dbReference type="ARBA" id="ARBA00034290"/>
    </source>
</evidence>
<dbReference type="GO" id="GO:0005886">
    <property type="term" value="C:plasma membrane"/>
    <property type="evidence" value="ECO:0007669"/>
    <property type="project" value="UniProtKB-SubCell"/>
</dbReference>
<dbReference type="SUPFAM" id="SSF141868">
    <property type="entry name" value="EAL domain-like"/>
    <property type="match status" value="1"/>
</dbReference>
<comment type="subcellular location">
    <subcellularLocation>
        <location evidence="1">Cell membrane</location>
        <topology evidence="1">Multi-pass membrane protein</topology>
    </subcellularLocation>
</comment>
<name>A0A107G0Q7_9BURK</name>
<protein>
    <recommendedName>
        <fullName evidence="2">cyclic-guanylate-specific phosphodiesterase</fullName>
        <ecNumber evidence="2">3.1.4.52</ecNumber>
    </recommendedName>
</protein>
<dbReference type="EMBL" id="LPIX01000053">
    <property type="protein sequence ID" value="KWE03465.1"/>
    <property type="molecule type" value="Genomic_DNA"/>
</dbReference>
<evidence type="ECO:0000313" key="13">
    <source>
        <dbReference type="Proteomes" id="UP000062998"/>
    </source>
</evidence>
<dbReference type="Gene3D" id="3.20.20.450">
    <property type="entry name" value="EAL domain"/>
    <property type="match status" value="1"/>
</dbReference>
<dbReference type="InterPro" id="IPR035919">
    <property type="entry name" value="EAL_sf"/>
</dbReference>
<feature type="domain" description="EAL" evidence="11">
    <location>
        <begin position="264"/>
        <end position="513"/>
    </location>
</feature>
<feature type="transmembrane region" description="Helical" evidence="10">
    <location>
        <begin position="240"/>
        <end position="260"/>
    </location>
</feature>
<comment type="catalytic activity">
    <reaction evidence="9">
        <text>3',3'-c-di-GMP + H2O = 5'-phosphoguanylyl(3'-&gt;5')guanosine + H(+)</text>
        <dbReference type="Rhea" id="RHEA:24902"/>
        <dbReference type="ChEBI" id="CHEBI:15377"/>
        <dbReference type="ChEBI" id="CHEBI:15378"/>
        <dbReference type="ChEBI" id="CHEBI:58754"/>
        <dbReference type="ChEBI" id="CHEBI:58805"/>
        <dbReference type="EC" id="3.1.4.52"/>
    </reaction>
</comment>
<evidence type="ECO:0000256" key="2">
    <source>
        <dbReference type="ARBA" id="ARBA00012282"/>
    </source>
</evidence>
<evidence type="ECO:0000256" key="1">
    <source>
        <dbReference type="ARBA" id="ARBA00004651"/>
    </source>
</evidence>
<evidence type="ECO:0000256" key="7">
    <source>
        <dbReference type="ARBA" id="ARBA00022989"/>
    </source>
</evidence>
<evidence type="ECO:0000313" key="12">
    <source>
        <dbReference type="EMBL" id="KWE03465.1"/>
    </source>
</evidence>
<keyword evidence="8 10" id="KW-0472">Membrane</keyword>
<gene>
    <name evidence="12" type="ORF">WL73_13945</name>
</gene>
<feature type="transmembrane region" description="Helical" evidence="10">
    <location>
        <begin position="24"/>
        <end position="42"/>
    </location>
</feature>
<dbReference type="Proteomes" id="UP000062998">
    <property type="component" value="Unassembled WGS sequence"/>
</dbReference>
<dbReference type="Pfam" id="PF00563">
    <property type="entry name" value="EAL"/>
    <property type="match status" value="1"/>
</dbReference>
<reference evidence="12 13" key="1">
    <citation type="submission" date="2015-11" db="EMBL/GenBank/DDBJ databases">
        <title>Expanding the genomic diversity of Burkholderia species for the development of highly accurate diagnostics.</title>
        <authorList>
            <person name="Sahl J."/>
            <person name="Keim P."/>
            <person name="Wagner D."/>
        </authorList>
    </citation>
    <scope>NUCLEOTIDE SEQUENCE [LARGE SCALE GENOMIC DNA]</scope>
    <source>
        <strain evidence="12 13">MSMB2167WGS</strain>
    </source>
</reference>
<keyword evidence="6" id="KW-0378">Hydrolase</keyword>
<dbReference type="InterPro" id="IPR024744">
    <property type="entry name" value="CSS-motif_dom"/>
</dbReference>
<accession>A0A107G0Q7</accession>
<dbReference type="Pfam" id="PF12792">
    <property type="entry name" value="CSS-motif"/>
    <property type="match status" value="1"/>
</dbReference>
<dbReference type="GO" id="GO:0071111">
    <property type="term" value="F:cyclic-guanylate-specific phosphodiesterase activity"/>
    <property type="evidence" value="ECO:0007669"/>
    <property type="project" value="UniProtKB-EC"/>
</dbReference>
<dbReference type="InterPro" id="IPR050706">
    <property type="entry name" value="Cyclic-di-GMP_PDE-like"/>
</dbReference>
<evidence type="ECO:0000256" key="3">
    <source>
        <dbReference type="ARBA" id="ARBA00022475"/>
    </source>
</evidence>
<keyword evidence="3" id="KW-1003">Cell membrane</keyword>
<dbReference type="PROSITE" id="PS50883">
    <property type="entry name" value="EAL"/>
    <property type="match status" value="1"/>
</dbReference>
<dbReference type="AlphaFoldDB" id="A0A107G0Q7"/>
<evidence type="ECO:0000256" key="5">
    <source>
        <dbReference type="ARBA" id="ARBA00022692"/>
    </source>
</evidence>
<feature type="transmembrane region" description="Helical" evidence="10">
    <location>
        <begin position="139"/>
        <end position="158"/>
    </location>
</feature>
<dbReference type="PANTHER" id="PTHR33121:SF79">
    <property type="entry name" value="CYCLIC DI-GMP PHOSPHODIESTERASE PDED-RELATED"/>
    <property type="match status" value="1"/>
</dbReference>
<keyword evidence="4" id="KW-0973">c-di-GMP</keyword>
<dbReference type="SMART" id="SM00052">
    <property type="entry name" value="EAL"/>
    <property type="match status" value="1"/>
</dbReference>